<keyword evidence="2" id="KW-1185">Reference proteome</keyword>
<evidence type="ECO:0000313" key="1">
    <source>
        <dbReference type="EMBL" id="MDC2961257.1"/>
    </source>
</evidence>
<proteinExistence type="predicted"/>
<gene>
    <name evidence="1" type="ORF">PO587_43225</name>
</gene>
<sequence>MNRTTVYATTSAVALPEQSAAPARERCGGGPAPVVRDLRDRSGRSPHALLFGPRDVVVVTGLPGSGKSTLMSRAVRGVRVDSQDTRDRWEARAPRLLPYAVYRPLVRLAHFAGLRRALRQGEGVVVHDCGTQAWVRDWLAREARRRGGALHLLLLDVTPRTALEGQRERGRGVSRYAFLRHRTAAARLIRSVERGDLPTGVTSALLLDRPAADTLTRITFTT</sequence>
<evidence type="ECO:0000313" key="2">
    <source>
        <dbReference type="Proteomes" id="UP001221328"/>
    </source>
</evidence>
<accession>A0ABT5G9K1</accession>
<dbReference type="EMBL" id="JAQOSK010000032">
    <property type="protein sequence ID" value="MDC2961257.1"/>
    <property type="molecule type" value="Genomic_DNA"/>
</dbReference>
<comment type="caution">
    <text evidence="1">The sequence shown here is derived from an EMBL/GenBank/DDBJ whole genome shotgun (WGS) entry which is preliminary data.</text>
</comment>
<dbReference type="Gene3D" id="3.40.50.300">
    <property type="entry name" value="P-loop containing nucleotide triphosphate hydrolases"/>
    <property type="match status" value="1"/>
</dbReference>
<name>A0ABT5G9K1_9ACTN</name>
<dbReference type="RefSeq" id="WP_200704186.1">
    <property type="nucleotide sequence ID" value="NZ_JAQOSK010000032.1"/>
</dbReference>
<protein>
    <submittedName>
        <fullName evidence="1">AAA family ATPase</fullName>
    </submittedName>
</protein>
<dbReference type="Proteomes" id="UP001221328">
    <property type="component" value="Unassembled WGS sequence"/>
</dbReference>
<dbReference type="InterPro" id="IPR027417">
    <property type="entry name" value="P-loop_NTPase"/>
</dbReference>
<dbReference type="SUPFAM" id="SSF52540">
    <property type="entry name" value="P-loop containing nucleoside triphosphate hydrolases"/>
    <property type="match status" value="1"/>
</dbReference>
<dbReference type="Pfam" id="PF13671">
    <property type="entry name" value="AAA_33"/>
    <property type="match status" value="1"/>
</dbReference>
<organism evidence="1 2">
    <name type="scientific">Streptomyces gilvifuscus</name>
    <dbReference type="NCBI Taxonomy" id="1550617"/>
    <lineage>
        <taxon>Bacteria</taxon>
        <taxon>Bacillati</taxon>
        <taxon>Actinomycetota</taxon>
        <taxon>Actinomycetes</taxon>
        <taxon>Kitasatosporales</taxon>
        <taxon>Streptomycetaceae</taxon>
        <taxon>Streptomyces</taxon>
    </lineage>
</organism>
<reference evidence="1 2" key="1">
    <citation type="journal article" date="2015" name="Int. J. Syst. Evol. Microbiol.">
        <title>Streptomyces gilvifuscus sp. nov., an actinomycete that produces antibacterial compounds isolated from soil.</title>
        <authorList>
            <person name="Nguyen T.M."/>
            <person name="Kim J."/>
        </authorList>
    </citation>
    <scope>NUCLEOTIDE SEQUENCE [LARGE SCALE GENOMIC DNA]</scope>
    <source>
        <strain evidence="1 2">T113</strain>
    </source>
</reference>